<dbReference type="InterPro" id="IPR000515">
    <property type="entry name" value="MetI-like"/>
</dbReference>
<accession>A0ABV7G2J8</accession>
<reference evidence="10" key="1">
    <citation type="journal article" date="2019" name="Int. J. Syst. Evol. Microbiol.">
        <title>The Global Catalogue of Microorganisms (GCM) 10K type strain sequencing project: providing services to taxonomists for standard genome sequencing and annotation.</title>
        <authorList>
            <consortium name="The Broad Institute Genomics Platform"/>
            <consortium name="The Broad Institute Genome Sequencing Center for Infectious Disease"/>
            <person name="Wu L."/>
            <person name="Ma J."/>
        </authorList>
    </citation>
    <scope>NUCLEOTIDE SEQUENCE [LARGE SCALE GENOMIC DNA]</scope>
    <source>
        <strain evidence="10">KCTC 52094</strain>
    </source>
</reference>
<keyword evidence="6 7" id="KW-0472">Membrane</keyword>
<keyword evidence="3" id="KW-1003">Cell membrane</keyword>
<organism evidence="9 10">
    <name type="scientific">Teichococcus globiformis</name>
    <dbReference type="NCBI Taxonomy" id="2307229"/>
    <lineage>
        <taxon>Bacteria</taxon>
        <taxon>Pseudomonadati</taxon>
        <taxon>Pseudomonadota</taxon>
        <taxon>Alphaproteobacteria</taxon>
        <taxon>Acetobacterales</taxon>
        <taxon>Roseomonadaceae</taxon>
        <taxon>Roseomonas</taxon>
    </lineage>
</organism>
<evidence type="ECO:0000256" key="7">
    <source>
        <dbReference type="RuleBase" id="RU363032"/>
    </source>
</evidence>
<evidence type="ECO:0000259" key="8">
    <source>
        <dbReference type="PROSITE" id="PS50928"/>
    </source>
</evidence>
<dbReference type="CDD" id="cd06261">
    <property type="entry name" value="TM_PBP2"/>
    <property type="match status" value="1"/>
</dbReference>
<dbReference type="PANTHER" id="PTHR43386:SF25">
    <property type="entry name" value="PEPTIDE ABC TRANSPORTER PERMEASE PROTEIN"/>
    <property type="match status" value="1"/>
</dbReference>
<dbReference type="Pfam" id="PF00528">
    <property type="entry name" value="BPD_transp_1"/>
    <property type="match status" value="1"/>
</dbReference>
<evidence type="ECO:0000313" key="9">
    <source>
        <dbReference type="EMBL" id="MFC3126073.1"/>
    </source>
</evidence>
<name>A0ABV7G2J8_9PROT</name>
<keyword evidence="5 7" id="KW-1133">Transmembrane helix</keyword>
<keyword evidence="2 7" id="KW-0813">Transport</keyword>
<proteinExistence type="inferred from homology"/>
<dbReference type="PANTHER" id="PTHR43386">
    <property type="entry name" value="OLIGOPEPTIDE TRANSPORT SYSTEM PERMEASE PROTEIN APPC"/>
    <property type="match status" value="1"/>
</dbReference>
<evidence type="ECO:0000256" key="3">
    <source>
        <dbReference type="ARBA" id="ARBA00022475"/>
    </source>
</evidence>
<evidence type="ECO:0000256" key="1">
    <source>
        <dbReference type="ARBA" id="ARBA00004651"/>
    </source>
</evidence>
<keyword evidence="4 7" id="KW-0812">Transmembrane</keyword>
<dbReference type="EMBL" id="JBHRTN010000013">
    <property type="protein sequence ID" value="MFC3126073.1"/>
    <property type="molecule type" value="Genomic_DNA"/>
</dbReference>
<dbReference type="Gene3D" id="1.10.3720.10">
    <property type="entry name" value="MetI-like"/>
    <property type="match status" value="1"/>
</dbReference>
<gene>
    <name evidence="9" type="ORF">ACFOD4_13480</name>
</gene>
<comment type="subcellular location">
    <subcellularLocation>
        <location evidence="1 7">Cell membrane</location>
        <topology evidence="1 7">Multi-pass membrane protein</topology>
    </subcellularLocation>
</comment>
<feature type="transmembrane region" description="Helical" evidence="7">
    <location>
        <begin position="259"/>
        <end position="278"/>
    </location>
</feature>
<evidence type="ECO:0000256" key="6">
    <source>
        <dbReference type="ARBA" id="ARBA00023136"/>
    </source>
</evidence>
<dbReference type="InterPro" id="IPR050366">
    <property type="entry name" value="BP-dependent_transpt_permease"/>
</dbReference>
<dbReference type="SUPFAM" id="SSF161098">
    <property type="entry name" value="MetI-like"/>
    <property type="match status" value="1"/>
</dbReference>
<feature type="transmembrane region" description="Helical" evidence="7">
    <location>
        <begin position="33"/>
        <end position="53"/>
    </location>
</feature>
<dbReference type="Proteomes" id="UP001595593">
    <property type="component" value="Unassembled WGS sequence"/>
</dbReference>
<sequence length="293" mass="30950">MSTTTATSAAMRAPRRTSRTGLLLAQAWRQTSVGLAALVIVLALGFAFFPTVFTSIDPYVTNTAHRLRPPSVQYWFGTDYLGRDLYTRVVHGAALSLKATVIAVSIGLFAGSLLGLVAGFAGGRTEDVLMRVIDVLLSVPGLLLSLTIMTVLGFGTVNVAIAVGISTIATFARVMRAEVLRVKSNLYVEAAMASGVRWGTNLWRHILPNAAGPVLALAGLEFGSAILSVSSLSFLGFGAPPPAPEWGSLVAEGRDYLATAWWLTAMPGLVVVAVVLSVNRLGHALHRDEAPSH</sequence>
<evidence type="ECO:0000256" key="4">
    <source>
        <dbReference type="ARBA" id="ARBA00022692"/>
    </source>
</evidence>
<evidence type="ECO:0000256" key="2">
    <source>
        <dbReference type="ARBA" id="ARBA00022448"/>
    </source>
</evidence>
<comment type="caution">
    <text evidence="9">The sequence shown here is derived from an EMBL/GenBank/DDBJ whole genome shotgun (WGS) entry which is preliminary data.</text>
</comment>
<keyword evidence="10" id="KW-1185">Reference proteome</keyword>
<dbReference type="RefSeq" id="WP_379597184.1">
    <property type="nucleotide sequence ID" value="NZ_JBHRTN010000013.1"/>
</dbReference>
<feature type="transmembrane region" description="Helical" evidence="7">
    <location>
        <begin position="154"/>
        <end position="174"/>
    </location>
</feature>
<evidence type="ECO:0000256" key="5">
    <source>
        <dbReference type="ARBA" id="ARBA00022989"/>
    </source>
</evidence>
<feature type="transmembrane region" description="Helical" evidence="7">
    <location>
        <begin position="99"/>
        <end position="121"/>
    </location>
</feature>
<feature type="transmembrane region" description="Helical" evidence="7">
    <location>
        <begin position="214"/>
        <end position="239"/>
    </location>
</feature>
<dbReference type="PROSITE" id="PS50928">
    <property type="entry name" value="ABC_TM1"/>
    <property type="match status" value="1"/>
</dbReference>
<feature type="domain" description="ABC transmembrane type-1" evidence="8">
    <location>
        <begin position="93"/>
        <end position="282"/>
    </location>
</feature>
<evidence type="ECO:0000313" key="10">
    <source>
        <dbReference type="Proteomes" id="UP001595593"/>
    </source>
</evidence>
<dbReference type="InterPro" id="IPR035906">
    <property type="entry name" value="MetI-like_sf"/>
</dbReference>
<comment type="similarity">
    <text evidence="7">Belongs to the binding-protein-dependent transport system permease family.</text>
</comment>
<protein>
    <submittedName>
        <fullName evidence="9">ABC transporter permease</fullName>
    </submittedName>
</protein>